<comment type="caution">
    <text evidence="1">The sequence shown here is derived from an EMBL/GenBank/DDBJ whole genome shotgun (WGS) entry which is preliminary data.</text>
</comment>
<dbReference type="GeneID" id="83205555"/>
<dbReference type="EMBL" id="JAPQKS010000007">
    <property type="protein sequence ID" value="KAJ5219752.1"/>
    <property type="molecule type" value="Genomic_DNA"/>
</dbReference>
<evidence type="ECO:0000313" key="2">
    <source>
        <dbReference type="Proteomes" id="UP001150941"/>
    </source>
</evidence>
<dbReference type="AlphaFoldDB" id="A0A9W9TED8"/>
<dbReference type="RefSeq" id="XP_058326582.1">
    <property type="nucleotide sequence ID" value="XM_058478252.1"/>
</dbReference>
<dbReference type="Proteomes" id="UP001150941">
    <property type="component" value="Unassembled WGS sequence"/>
</dbReference>
<keyword evidence="2" id="KW-1185">Reference proteome</keyword>
<name>A0A9W9TED8_9EURO</name>
<reference evidence="1" key="1">
    <citation type="submission" date="2022-11" db="EMBL/GenBank/DDBJ databases">
        <authorList>
            <person name="Petersen C."/>
        </authorList>
    </citation>
    <scope>NUCLEOTIDE SEQUENCE</scope>
    <source>
        <strain evidence="1">IBT 19713</strain>
    </source>
</reference>
<organism evidence="1 2">
    <name type="scientific">Penicillium chermesinum</name>
    <dbReference type="NCBI Taxonomy" id="63820"/>
    <lineage>
        <taxon>Eukaryota</taxon>
        <taxon>Fungi</taxon>
        <taxon>Dikarya</taxon>
        <taxon>Ascomycota</taxon>
        <taxon>Pezizomycotina</taxon>
        <taxon>Eurotiomycetes</taxon>
        <taxon>Eurotiomycetidae</taxon>
        <taxon>Eurotiales</taxon>
        <taxon>Aspergillaceae</taxon>
        <taxon>Penicillium</taxon>
    </lineage>
</organism>
<proteinExistence type="predicted"/>
<sequence>MVDQLHCSGTVEVAMNIPVHPRLSRKVTGSMLQVLQGTEMAELKRKAGKTCALHPSHQAPPESVLTH</sequence>
<evidence type="ECO:0000313" key="1">
    <source>
        <dbReference type="EMBL" id="KAJ5219752.1"/>
    </source>
</evidence>
<gene>
    <name evidence="1" type="ORF">N7468_008956</name>
</gene>
<accession>A0A9W9TED8</accession>
<reference evidence="1" key="2">
    <citation type="journal article" date="2023" name="IMA Fungus">
        <title>Comparative genomic study of the Penicillium genus elucidates a diverse pangenome and 15 lateral gene transfer events.</title>
        <authorList>
            <person name="Petersen C."/>
            <person name="Sorensen T."/>
            <person name="Nielsen M.R."/>
            <person name="Sondergaard T.E."/>
            <person name="Sorensen J.L."/>
            <person name="Fitzpatrick D.A."/>
            <person name="Frisvad J.C."/>
            <person name="Nielsen K.L."/>
        </authorList>
    </citation>
    <scope>NUCLEOTIDE SEQUENCE</scope>
    <source>
        <strain evidence="1">IBT 19713</strain>
    </source>
</reference>
<protein>
    <submittedName>
        <fullName evidence="1">Uncharacterized protein</fullName>
    </submittedName>
</protein>